<evidence type="ECO:0000256" key="9">
    <source>
        <dbReference type="ARBA" id="ARBA00023316"/>
    </source>
</evidence>
<accession>A0ABT9Y6M8</accession>
<keyword evidence="14" id="KW-1185">Reference proteome</keyword>
<dbReference type="EC" id="2.4.1.227" evidence="10"/>
<organism evidence="13 14">
    <name type="scientific">Pectinatus haikarae</name>
    <dbReference type="NCBI Taxonomy" id="349096"/>
    <lineage>
        <taxon>Bacteria</taxon>
        <taxon>Bacillati</taxon>
        <taxon>Bacillota</taxon>
        <taxon>Negativicutes</taxon>
        <taxon>Selenomonadales</taxon>
        <taxon>Selenomonadaceae</taxon>
        <taxon>Pectinatus</taxon>
    </lineage>
</organism>
<dbReference type="PANTHER" id="PTHR21015">
    <property type="entry name" value="UDP-N-ACETYLGLUCOSAMINE--N-ACETYLMURAMYL-(PENTAPEPTIDE) PYROPHOSPHORYL-UNDECAPRENOL N-ACETYLGLUCOSAMINE TRANSFERASE 1"/>
    <property type="match status" value="1"/>
</dbReference>
<comment type="similarity">
    <text evidence="10">Belongs to the glycosyltransferase 28 family. MurG subfamily.</text>
</comment>
<proteinExistence type="inferred from homology"/>
<dbReference type="HAMAP" id="MF_00033">
    <property type="entry name" value="MurG"/>
    <property type="match status" value="1"/>
</dbReference>
<gene>
    <name evidence="10" type="primary">murG</name>
    <name evidence="13" type="ORF">J2S01_001196</name>
</gene>
<dbReference type="RefSeq" id="WP_196604677.1">
    <property type="nucleotide sequence ID" value="NZ_CP116940.1"/>
</dbReference>
<feature type="binding site" evidence="10">
    <location>
        <position position="124"/>
    </location>
    <ligand>
        <name>UDP-N-acetyl-alpha-D-glucosamine</name>
        <dbReference type="ChEBI" id="CHEBI:57705"/>
    </ligand>
</feature>
<reference evidence="13 14" key="1">
    <citation type="submission" date="2023-07" db="EMBL/GenBank/DDBJ databases">
        <title>Genomic Encyclopedia of Type Strains, Phase IV (KMG-IV): sequencing the most valuable type-strain genomes for metagenomic binning, comparative biology and taxonomic classification.</title>
        <authorList>
            <person name="Goeker M."/>
        </authorList>
    </citation>
    <scope>NUCLEOTIDE SEQUENCE [LARGE SCALE GENOMIC DNA]</scope>
    <source>
        <strain evidence="13 14">DSM 16980</strain>
    </source>
</reference>
<comment type="caution">
    <text evidence="10">Lacks conserved residue(s) required for the propagation of feature annotation.</text>
</comment>
<keyword evidence="3 10" id="KW-0328">Glycosyltransferase</keyword>
<comment type="caution">
    <text evidence="13">The sequence shown here is derived from an EMBL/GenBank/DDBJ whole genome shotgun (WGS) entry which is preliminary data.</text>
</comment>
<comment type="pathway">
    <text evidence="10">Cell wall biogenesis; peptidoglycan biosynthesis.</text>
</comment>
<feature type="binding site" evidence="10">
    <location>
        <position position="300"/>
    </location>
    <ligand>
        <name>UDP-N-acetyl-alpha-D-glucosamine</name>
        <dbReference type="ChEBI" id="CHEBI:57705"/>
    </ligand>
</feature>
<dbReference type="Pfam" id="PF04101">
    <property type="entry name" value="Glyco_tran_28_C"/>
    <property type="match status" value="1"/>
</dbReference>
<evidence type="ECO:0000256" key="3">
    <source>
        <dbReference type="ARBA" id="ARBA00022676"/>
    </source>
</evidence>
<keyword evidence="1 10" id="KW-1003">Cell membrane</keyword>
<name>A0ABT9Y6M8_9FIRM</name>
<evidence type="ECO:0000256" key="7">
    <source>
        <dbReference type="ARBA" id="ARBA00023136"/>
    </source>
</evidence>
<evidence type="ECO:0000259" key="11">
    <source>
        <dbReference type="Pfam" id="PF03033"/>
    </source>
</evidence>
<dbReference type="Pfam" id="PF03033">
    <property type="entry name" value="Glyco_transf_28"/>
    <property type="match status" value="1"/>
</dbReference>
<feature type="domain" description="Glycosyltransferase family 28 N-terminal" evidence="11">
    <location>
        <begin position="4"/>
        <end position="142"/>
    </location>
</feature>
<evidence type="ECO:0000256" key="10">
    <source>
        <dbReference type="HAMAP-Rule" id="MF_00033"/>
    </source>
</evidence>
<keyword evidence="6 10" id="KW-0573">Peptidoglycan synthesis</keyword>
<dbReference type="GO" id="GO:0016757">
    <property type="term" value="F:glycosyltransferase activity"/>
    <property type="evidence" value="ECO:0007669"/>
    <property type="project" value="UniProtKB-KW"/>
</dbReference>
<evidence type="ECO:0000256" key="5">
    <source>
        <dbReference type="ARBA" id="ARBA00022960"/>
    </source>
</evidence>
<keyword evidence="9 10" id="KW-0961">Cell wall biogenesis/degradation</keyword>
<dbReference type="InterPro" id="IPR004276">
    <property type="entry name" value="GlycoTrans_28_N"/>
</dbReference>
<feature type="binding site" evidence="10">
    <location>
        <position position="165"/>
    </location>
    <ligand>
        <name>UDP-N-acetyl-alpha-D-glucosamine</name>
        <dbReference type="ChEBI" id="CHEBI:57705"/>
    </ligand>
</feature>
<dbReference type="NCBIfam" id="TIGR01133">
    <property type="entry name" value="murG"/>
    <property type="match status" value="1"/>
</dbReference>
<evidence type="ECO:0000259" key="12">
    <source>
        <dbReference type="Pfam" id="PF04101"/>
    </source>
</evidence>
<feature type="domain" description="Glycosyl transferase family 28 C-terminal" evidence="12">
    <location>
        <begin position="188"/>
        <end position="356"/>
    </location>
</feature>
<comment type="function">
    <text evidence="10">Cell wall formation. Catalyzes the transfer of a GlcNAc subunit on undecaprenyl-pyrophosphoryl-MurNAc-pentapeptide (lipid intermediate I) to form undecaprenyl-pyrophosphoryl-MurNAc-(pentapeptide)GlcNAc (lipid intermediate II).</text>
</comment>
<evidence type="ECO:0000313" key="13">
    <source>
        <dbReference type="EMBL" id="MDQ0203480.1"/>
    </source>
</evidence>
<evidence type="ECO:0000256" key="2">
    <source>
        <dbReference type="ARBA" id="ARBA00022618"/>
    </source>
</evidence>
<sequence>MKLIFSGGGTGGHIYPAITLIESIKERNPQAQILYVGTSRGLEADIVPKENIPFKTIDIEGFSRHLTVKNIVVFGKAVAGMIKARTILKEYKPDAVIGTGGYVSGPILLAASFMNIPTLIQDQNAIPGITNKILSKFVNKIACGYESACSHFPSQKTVLTGNPVRKDVLMSSRSEALSSIGLDNTRKTVLITGGSRGARRINEAMTDVYEQFLNDTAVQFLHITGTNEYQKVLDSIKAKGIDLGRADNIFVKPYLYDMPKALAAADMAVARAGAIGLAEITACGIPSILIPYPYAAENHQEFNARALVEKGAAVMILNSELTGKRLARELTELLASENKVQKMALASKTMGHPGAAGEIADMILELIYNKG</sequence>
<comment type="catalytic activity">
    <reaction evidence="10">
        <text>di-trans,octa-cis-undecaprenyl diphospho-N-acetyl-alpha-D-muramoyl-L-alanyl-D-glutamyl-meso-2,6-diaminopimeloyl-D-alanyl-D-alanine + UDP-N-acetyl-alpha-D-glucosamine = di-trans,octa-cis-undecaprenyl diphospho-[N-acetyl-alpha-D-glucosaminyl-(1-&gt;4)]-N-acetyl-alpha-D-muramoyl-L-alanyl-D-glutamyl-meso-2,6-diaminopimeloyl-D-alanyl-D-alanine + UDP + H(+)</text>
        <dbReference type="Rhea" id="RHEA:31227"/>
        <dbReference type="ChEBI" id="CHEBI:15378"/>
        <dbReference type="ChEBI" id="CHEBI:57705"/>
        <dbReference type="ChEBI" id="CHEBI:58223"/>
        <dbReference type="ChEBI" id="CHEBI:61387"/>
        <dbReference type="ChEBI" id="CHEBI:61388"/>
        <dbReference type="EC" id="2.4.1.227"/>
    </reaction>
</comment>
<protein>
    <recommendedName>
        <fullName evidence="10">UDP-N-acetylglucosamine--N-acetylmuramyl-(pentapeptide) pyrophosphoryl-undecaprenol N-acetylglucosamine transferase</fullName>
        <ecNumber evidence="10">2.4.1.227</ecNumber>
    </recommendedName>
    <alternativeName>
        <fullName evidence="10">Undecaprenyl-PP-MurNAc-pentapeptide-UDPGlcNAc GlcNAc transferase</fullName>
    </alternativeName>
</protein>
<keyword evidence="4 10" id="KW-0808">Transferase</keyword>
<dbReference type="Proteomes" id="UP001239167">
    <property type="component" value="Unassembled WGS sequence"/>
</dbReference>
<dbReference type="EMBL" id="JAUSUE010000006">
    <property type="protein sequence ID" value="MDQ0203480.1"/>
    <property type="molecule type" value="Genomic_DNA"/>
</dbReference>
<keyword evidence="5 10" id="KW-0133">Cell shape</keyword>
<evidence type="ECO:0000256" key="6">
    <source>
        <dbReference type="ARBA" id="ARBA00022984"/>
    </source>
</evidence>
<dbReference type="SUPFAM" id="SSF53756">
    <property type="entry name" value="UDP-Glycosyltransferase/glycogen phosphorylase"/>
    <property type="match status" value="1"/>
</dbReference>
<dbReference type="Gene3D" id="3.40.50.2000">
    <property type="entry name" value="Glycogen Phosphorylase B"/>
    <property type="match status" value="2"/>
</dbReference>
<feature type="binding site" evidence="10">
    <location>
        <begin position="10"/>
        <end position="12"/>
    </location>
    <ligand>
        <name>UDP-N-acetyl-alpha-D-glucosamine</name>
        <dbReference type="ChEBI" id="CHEBI:57705"/>
    </ligand>
</feature>
<dbReference type="InterPro" id="IPR007235">
    <property type="entry name" value="Glyco_trans_28_C"/>
</dbReference>
<comment type="subcellular location">
    <subcellularLocation>
        <location evidence="10">Cell membrane</location>
        <topology evidence="10">Peripheral membrane protein</topology>
        <orientation evidence="10">Cytoplasmic side</orientation>
    </subcellularLocation>
</comment>
<feature type="binding site" evidence="10">
    <location>
        <position position="195"/>
    </location>
    <ligand>
        <name>UDP-N-acetyl-alpha-D-glucosamine</name>
        <dbReference type="ChEBI" id="CHEBI:57705"/>
    </ligand>
</feature>
<dbReference type="PANTHER" id="PTHR21015:SF22">
    <property type="entry name" value="GLYCOSYLTRANSFERASE"/>
    <property type="match status" value="1"/>
</dbReference>
<evidence type="ECO:0000256" key="8">
    <source>
        <dbReference type="ARBA" id="ARBA00023306"/>
    </source>
</evidence>
<evidence type="ECO:0000313" key="14">
    <source>
        <dbReference type="Proteomes" id="UP001239167"/>
    </source>
</evidence>
<dbReference type="InterPro" id="IPR006009">
    <property type="entry name" value="GlcNAc_MurG"/>
</dbReference>
<evidence type="ECO:0000256" key="4">
    <source>
        <dbReference type="ARBA" id="ARBA00022679"/>
    </source>
</evidence>
<keyword evidence="2 10" id="KW-0132">Cell division</keyword>
<keyword evidence="8 10" id="KW-0131">Cell cycle</keyword>
<keyword evidence="7 10" id="KW-0472">Membrane</keyword>
<dbReference type="CDD" id="cd03785">
    <property type="entry name" value="GT28_MurG"/>
    <property type="match status" value="1"/>
</dbReference>
<evidence type="ECO:0000256" key="1">
    <source>
        <dbReference type="ARBA" id="ARBA00022475"/>
    </source>
</evidence>